<gene>
    <name evidence="3" type="ORF">SASPL_145308</name>
</gene>
<protein>
    <recommendedName>
        <fullName evidence="2">RRM domain-containing protein</fullName>
    </recommendedName>
</protein>
<feature type="domain" description="RRM" evidence="2">
    <location>
        <begin position="19"/>
        <end position="111"/>
    </location>
</feature>
<dbReference type="InterPro" id="IPR000504">
    <property type="entry name" value="RRM_dom"/>
</dbReference>
<dbReference type="PROSITE" id="PS50102">
    <property type="entry name" value="RRM"/>
    <property type="match status" value="1"/>
</dbReference>
<reference evidence="3" key="1">
    <citation type="submission" date="2018-01" db="EMBL/GenBank/DDBJ databases">
        <authorList>
            <person name="Mao J.F."/>
        </authorList>
    </citation>
    <scope>NUCLEOTIDE SEQUENCE</scope>
    <source>
        <strain evidence="3">Huo1</strain>
        <tissue evidence="3">Leaf</tissue>
    </source>
</reference>
<dbReference type="SUPFAM" id="SSF54928">
    <property type="entry name" value="RNA-binding domain, RBD"/>
    <property type="match status" value="1"/>
</dbReference>
<name>A0A8X8WGT8_SALSN</name>
<dbReference type="InterPro" id="IPR012677">
    <property type="entry name" value="Nucleotide-bd_a/b_plait_sf"/>
</dbReference>
<evidence type="ECO:0000256" key="1">
    <source>
        <dbReference type="PROSITE-ProRule" id="PRU00176"/>
    </source>
</evidence>
<dbReference type="InterPro" id="IPR035979">
    <property type="entry name" value="RBD_domain_sf"/>
</dbReference>
<organism evidence="3">
    <name type="scientific">Salvia splendens</name>
    <name type="common">Scarlet sage</name>
    <dbReference type="NCBI Taxonomy" id="180675"/>
    <lineage>
        <taxon>Eukaryota</taxon>
        <taxon>Viridiplantae</taxon>
        <taxon>Streptophyta</taxon>
        <taxon>Embryophyta</taxon>
        <taxon>Tracheophyta</taxon>
        <taxon>Spermatophyta</taxon>
        <taxon>Magnoliopsida</taxon>
        <taxon>eudicotyledons</taxon>
        <taxon>Gunneridae</taxon>
        <taxon>Pentapetalae</taxon>
        <taxon>asterids</taxon>
        <taxon>lamiids</taxon>
        <taxon>Lamiales</taxon>
        <taxon>Lamiaceae</taxon>
        <taxon>Nepetoideae</taxon>
        <taxon>Mentheae</taxon>
        <taxon>Salviinae</taxon>
        <taxon>Salvia</taxon>
        <taxon>Salvia subgen. Calosphace</taxon>
        <taxon>core Calosphace</taxon>
    </lineage>
</organism>
<evidence type="ECO:0000313" key="4">
    <source>
        <dbReference type="Proteomes" id="UP000298416"/>
    </source>
</evidence>
<reference evidence="3" key="2">
    <citation type="submission" date="2020-08" db="EMBL/GenBank/DDBJ databases">
        <title>Plant Genome Project.</title>
        <authorList>
            <person name="Zhang R.-G."/>
        </authorList>
    </citation>
    <scope>NUCLEOTIDE SEQUENCE</scope>
    <source>
        <strain evidence="3">Huo1</strain>
        <tissue evidence="3">Leaf</tissue>
    </source>
</reference>
<keyword evidence="1" id="KW-0694">RNA-binding</keyword>
<dbReference type="Gene3D" id="3.30.70.330">
    <property type="match status" value="1"/>
</dbReference>
<evidence type="ECO:0000259" key="2">
    <source>
        <dbReference type="PROSITE" id="PS50102"/>
    </source>
</evidence>
<proteinExistence type="predicted"/>
<dbReference type="Proteomes" id="UP000298416">
    <property type="component" value="Unassembled WGS sequence"/>
</dbReference>
<dbReference type="EMBL" id="PNBA02000017">
    <property type="protein sequence ID" value="KAG6394718.1"/>
    <property type="molecule type" value="Genomic_DNA"/>
</dbReference>
<evidence type="ECO:0000313" key="3">
    <source>
        <dbReference type="EMBL" id="KAG6394718.1"/>
    </source>
</evidence>
<dbReference type="AlphaFoldDB" id="A0A8X8WGT8"/>
<sequence>MVKRHHPLPSAEIKDPMVCIVLVENLPEDHSLDNLNRLFGEAGIIKNITIRDPHDVIDPKKCTMAEKLISRKLHALVDYNTMEAAEKAVTTLNNEQDWRYGLRVKLLKNRTIRGRRKKYGGS</sequence>
<accession>A0A8X8WGT8</accession>
<keyword evidence="4" id="KW-1185">Reference proteome</keyword>
<dbReference type="GO" id="GO:0003723">
    <property type="term" value="F:RNA binding"/>
    <property type="evidence" value="ECO:0007669"/>
    <property type="project" value="UniProtKB-UniRule"/>
</dbReference>
<comment type="caution">
    <text evidence="3">The sequence shown here is derived from an EMBL/GenBank/DDBJ whole genome shotgun (WGS) entry which is preliminary data.</text>
</comment>